<name>A0ABS5S5Y5_9FLAO</name>
<evidence type="ECO:0000313" key="2">
    <source>
        <dbReference type="EMBL" id="MBT0608632.1"/>
    </source>
</evidence>
<keyword evidence="3" id="KW-1185">Reference proteome</keyword>
<dbReference type="InterPro" id="IPR011050">
    <property type="entry name" value="Pectin_lyase_fold/virulence"/>
</dbReference>
<proteinExistence type="predicted"/>
<feature type="region of interest" description="Disordered" evidence="1">
    <location>
        <begin position="485"/>
        <end position="507"/>
    </location>
</feature>
<accession>A0ABS5S5Y5</accession>
<gene>
    <name evidence="2" type="ORF">KIV10_10585</name>
</gene>
<evidence type="ECO:0008006" key="4">
    <source>
        <dbReference type="Google" id="ProtNLM"/>
    </source>
</evidence>
<evidence type="ECO:0000313" key="3">
    <source>
        <dbReference type="Proteomes" id="UP001297092"/>
    </source>
</evidence>
<evidence type="ECO:0000256" key="1">
    <source>
        <dbReference type="SAM" id="MobiDB-lite"/>
    </source>
</evidence>
<reference evidence="2 3" key="1">
    <citation type="submission" date="2021-05" db="EMBL/GenBank/DDBJ databases">
        <title>Aequorivita echinoideorum JCM 30378 genome.</title>
        <authorList>
            <person name="Zhang H."/>
            <person name="Li C."/>
        </authorList>
    </citation>
    <scope>NUCLEOTIDE SEQUENCE [LARGE SCALE GENOMIC DNA]</scope>
    <source>
        <strain evidence="2 3">JCM30378</strain>
    </source>
</reference>
<sequence>MKYLYGFAVICSLLLWSSCRNDFESVPSTGNLEFSRDTIYLDTIFSTIGSSTYNLKVYNRSDEDVTIPSVRLGQGESSNYRLNVDGLPGKVFENIQVLAKDSIFIFVETTIDINNLPAGGNNFLYTDQILFDTGGNEQKVELVTLVQDAVFLFPAQIGGGMVETLTLGEGENATQIEGFFLEDDELTFTNEKPYVIYGYAAVPGNRTLNIEPGARIHFHANSGILVAQNGSIKSIGAASNDAEAMENEIIFEGDRLEPAFADIPGQWGTIWLTSGSVDNQFEYTTIKNSTVGVLVDNSSADFSNVQIYNNANVGVLARTGDVVGENMVINNSGQSSLAIQLGGSYDFRHCTFVNYWTNGFRSFPSVSIDNILETEEVLFVADLVQANFTNCIIYGNERREISLFRSNDADFNFNFSNSLIRFEDTNNEFDGNPLYDFSNPSLYSNIIFNEDPAFQNTNLNNFNIENGTSGAENIGLSNVQPLVDLNGTARSTPPDAGAYESTTFPEL</sequence>
<dbReference type="SUPFAM" id="SSF51126">
    <property type="entry name" value="Pectin lyase-like"/>
    <property type="match status" value="1"/>
</dbReference>
<dbReference type="EMBL" id="JAHCTB010000004">
    <property type="protein sequence ID" value="MBT0608632.1"/>
    <property type="molecule type" value="Genomic_DNA"/>
</dbReference>
<dbReference type="RefSeq" id="WP_214113491.1">
    <property type="nucleotide sequence ID" value="NZ_JAHCTB010000004.1"/>
</dbReference>
<protein>
    <recommendedName>
        <fullName evidence="4">Right handed beta helix region</fullName>
    </recommendedName>
</protein>
<dbReference type="PROSITE" id="PS51257">
    <property type="entry name" value="PROKAR_LIPOPROTEIN"/>
    <property type="match status" value="1"/>
</dbReference>
<dbReference type="Proteomes" id="UP001297092">
    <property type="component" value="Unassembled WGS sequence"/>
</dbReference>
<organism evidence="2 3">
    <name type="scientific">Aequorivita echinoideorum</name>
    <dbReference type="NCBI Taxonomy" id="1549647"/>
    <lineage>
        <taxon>Bacteria</taxon>
        <taxon>Pseudomonadati</taxon>
        <taxon>Bacteroidota</taxon>
        <taxon>Flavobacteriia</taxon>
        <taxon>Flavobacteriales</taxon>
        <taxon>Flavobacteriaceae</taxon>
        <taxon>Aequorivita</taxon>
    </lineage>
</organism>
<comment type="caution">
    <text evidence="2">The sequence shown here is derived from an EMBL/GenBank/DDBJ whole genome shotgun (WGS) entry which is preliminary data.</text>
</comment>